<dbReference type="InterPro" id="IPR032710">
    <property type="entry name" value="NTF2-like_dom_sf"/>
</dbReference>
<name>A0ABS3F642_9PROT</name>
<dbReference type="SUPFAM" id="SSF54427">
    <property type="entry name" value="NTF2-like"/>
    <property type="match status" value="1"/>
</dbReference>
<protein>
    <submittedName>
        <fullName evidence="2">Nuclear transport factor 2 family protein</fullName>
    </submittedName>
</protein>
<dbReference type="Pfam" id="PF12680">
    <property type="entry name" value="SnoaL_2"/>
    <property type="match status" value="1"/>
</dbReference>
<evidence type="ECO:0000313" key="3">
    <source>
        <dbReference type="Proteomes" id="UP000664761"/>
    </source>
</evidence>
<feature type="domain" description="SnoaL-like" evidence="1">
    <location>
        <begin position="14"/>
        <end position="114"/>
    </location>
</feature>
<evidence type="ECO:0000259" key="1">
    <source>
        <dbReference type="Pfam" id="PF12680"/>
    </source>
</evidence>
<keyword evidence="3" id="KW-1185">Reference proteome</keyword>
<accession>A0ABS3F642</accession>
<organism evidence="2 3">
    <name type="scientific">Sneathiella sedimenti</name>
    <dbReference type="NCBI Taxonomy" id="2816034"/>
    <lineage>
        <taxon>Bacteria</taxon>
        <taxon>Pseudomonadati</taxon>
        <taxon>Pseudomonadota</taxon>
        <taxon>Alphaproteobacteria</taxon>
        <taxon>Sneathiellales</taxon>
        <taxon>Sneathiellaceae</taxon>
        <taxon>Sneathiella</taxon>
    </lineage>
</organism>
<dbReference type="EMBL" id="JAFLNC010000003">
    <property type="protein sequence ID" value="MBO0333955.1"/>
    <property type="molecule type" value="Genomic_DNA"/>
</dbReference>
<evidence type="ECO:0000313" key="2">
    <source>
        <dbReference type="EMBL" id="MBO0333955.1"/>
    </source>
</evidence>
<sequence length="147" mass="17696">MKRQEHHRYRNIIKQYYEGCSTADFDLMMSTFDPEIVHYFVDHSPVYGAEALANYWMKVGPKTKASWVMDHIIVQEPEAVIEWSMPWTPPSDQKRQLLRGTEWYLFKDDKITEIRSYHNNHYLQDTKNRELWGFPYEERGYAPQVSD</sequence>
<proteinExistence type="predicted"/>
<comment type="caution">
    <text evidence="2">The sequence shown here is derived from an EMBL/GenBank/DDBJ whole genome shotgun (WGS) entry which is preliminary data.</text>
</comment>
<dbReference type="Gene3D" id="3.10.450.50">
    <property type="match status" value="1"/>
</dbReference>
<reference evidence="2 3" key="1">
    <citation type="submission" date="2021-03" db="EMBL/GenBank/DDBJ databases">
        <title>Sneathiella sp. CAU 1612 isolated from Kang Won-do.</title>
        <authorList>
            <person name="Kim W."/>
        </authorList>
    </citation>
    <scope>NUCLEOTIDE SEQUENCE [LARGE SCALE GENOMIC DNA]</scope>
    <source>
        <strain evidence="2 3">CAU 1612</strain>
    </source>
</reference>
<dbReference type="Proteomes" id="UP000664761">
    <property type="component" value="Unassembled WGS sequence"/>
</dbReference>
<dbReference type="RefSeq" id="WP_207045084.1">
    <property type="nucleotide sequence ID" value="NZ_JAFLNC010000003.1"/>
</dbReference>
<dbReference type="InterPro" id="IPR037401">
    <property type="entry name" value="SnoaL-like"/>
</dbReference>
<gene>
    <name evidence="2" type="ORF">J0X12_10030</name>
</gene>